<evidence type="ECO:0000313" key="11">
    <source>
        <dbReference type="EMBL" id="ROT68176.1"/>
    </source>
</evidence>
<name>A0A3R7PEC9_PENVA</name>
<dbReference type="InterPro" id="IPR000175">
    <property type="entry name" value="Na/ntran_symport"/>
</dbReference>
<dbReference type="GO" id="GO:0046872">
    <property type="term" value="F:metal ion binding"/>
    <property type="evidence" value="ECO:0007669"/>
    <property type="project" value="UniProtKB-KW"/>
</dbReference>
<feature type="binding site" evidence="8">
    <location>
        <position position="354"/>
    </location>
    <ligand>
        <name>Na(+)</name>
        <dbReference type="ChEBI" id="CHEBI:29101"/>
        <label>1</label>
    </ligand>
</feature>
<keyword evidence="12" id="KW-1185">Reference proteome</keyword>
<dbReference type="GO" id="GO:0005886">
    <property type="term" value="C:plasma membrane"/>
    <property type="evidence" value="ECO:0007669"/>
    <property type="project" value="TreeGrafter"/>
</dbReference>
<dbReference type="GO" id="GO:0005283">
    <property type="term" value="F:amino acid:sodium symporter activity"/>
    <property type="evidence" value="ECO:0007669"/>
    <property type="project" value="TreeGrafter"/>
</dbReference>
<feature type="transmembrane region" description="Helical" evidence="10">
    <location>
        <begin position="207"/>
        <end position="231"/>
    </location>
</feature>
<dbReference type="Pfam" id="PF00209">
    <property type="entry name" value="SNF"/>
    <property type="match status" value="1"/>
</dbReference>
<feature type="transmembrane region" description="Helical" evidence="10">
    <location>
        <begin position="410"/>
        <end position="431"/>
    </location>
</feature>
<evidence type="ECO:0000256" key="9">
    <source>
        <dbReference type="PIRSR" id="PIRSR600175-2"/>
    </source>
</evidence>
<dbReference type="InterPro" id="IPR037272">
    <property type="entry name" value="SNS_sf"/>
</dbReference>
<sequence length="581" mass="64383">MRAIFQFTRGNNTGIRGQSGALLLCTRLWESRAFLVPYLLMLVLVALPLFLLESAIGQFSSSSCIGIFSACPVFRGAGIAATIVNFLQTGYYTTLVAYPLLFIYHSLRRELPWTSCDNEWNTDHCTRTRADFVENKTENGTQTVVSSADEFFHNEVLKISSGVGEVGGLVWPVVGAVLFTWVIIFLANFKGVRVLGKVVWLTATFPYVMLTILLIRGVTLPGAWDGIYFYIYPNFDKLKQPKVWAAAAVQIFFSMTPGYGVLTTMSSHNKFRSSSMRTAKIVPIVCAMTSIFVGFVVFSVLGFMAHRLGTTVDKVTAAGSGLAFIIYPEALSLMPLAPLWCVLFFLMLFFVGIDSCFGVVESLLTVVTSEFPQIRSWRGCVTFAICSVIFLGNGVIYSQAGIYWLTLVDWYVSSFTATLNCLCELLVFSFIYGVGRTIRDLQMMTNKTVSYFWYATWLVITPVLTVVSIFVNMVLNYGPASYDGRRLPDWAQGVGWLTACASILAIPGYFVYYLAVHTKGSVAQRLAQGLSPTAAWGPAEEECRAHWERYCALHPLRHRLLHPNSSGAALSPPETVPLGRP</sequence>
<reference evidence="11 12" key="2">
    <citation type="submission" date="2019-01" db="EMBL/GenBank/DDBJ databases">
        <title>The decoding of complex shrimp genome reveals the adaptation for benthos swimmer, frequently molting mechanism and breeding impact on genome.</title>
        <authorList>
            <person name="Sun Y."/>
            <person name="Gao Y."/>
            <person name="Yu Y."/>
        </authorList>
    </citation>
    <scope>NUCLEOTIDE SEQUENCE [LARGE SCALE GENOMIC DNA]</scope>
    <source>
        <tissue evidence="11">Muscle</tissue>
    </source>
</reference>
<dbReference type="PANTHER" id="PTHR11616">
    <property type="entry name" value="SODIUM/CHLORIDE DEPENDENT TRANSPORTER"/>
    <property type="match status" value="1"/>
</dbReference>
<organism evidence="11 12">
    <name type="scientific">Penaeus vannamei</name>
    <name type="common">Whiteleg shrimp</name>
    <name type="synonym">Litopenaeus vannamei</name>
    <dbReference type="NCBI Taxonomy" id="6689"/>
    <lineage>
        <taxon>Eukaryota</taxon>
        <taxon>Metazoa</taxon>
        <taxon>Ecdysozoa</taxon>
        <taxon>Arthropoda</taxon>
        <taxon>Crustacea</taxon>
        <taxon>Multicrustacea</taxon>
        <taxon>Malacostraca</taxon>
        <taxon>Eumalacostraca</taxon>
        <taxon>Eucarida</taxon>
        <taxon>Decapoda</taxon>
        <taxon>Dendrobranchiata</taxon>
        <taxon>Penaeoidea</taxon>
        <taxon>Penaeidae</taxon>
        <taxon>Penaeus</taxon>
    </lineage>
</organism>
<feature type="transmembrane region" description="Helical" evidence="10">
    <location>
        <begin position="33"/>
        <end position="52"/>
    </location>
</feature>
<feature type="transmembrane region" description="Helical" evidence="10">
    <location>
        <begin position="379"/>
        <end position="404"/>
    </location>
</feature>
<keyword evidence="9" id="KW-1015">Disulfide bond</keyword>
<keyword evidence="4 10" id="KW-0812">Transmembrane</keyword>
<evidence type="ECO:0000256" key="6">
    <source>
        <dbReference type="ARBA" id="ARBA00022989"/>
    </source>
</evidence>
<protein>
    <submittedName>
        <fullName evidence="11">Putative sodium-and chloride-dependent glycine transporter 1-like</fullName>
    </submittedName>
</protein>
<feature type="transmembrane region" description="Helical" evidence="10">
    <location>
        <begin position="168"/>
        <end position="187"/>
    </location>
</feature>
<feature type="transmembrane region" description="Helical" evidence="10">
    <location>
        <begin position="90"/>
        <end position="107"/>
    </location>
</feature>
<comment type="similarity">
    <text evidence="2">Belongs to the sodium:neurotransmitter symporter (SNF) (TC 2.A.22) family.</text>
</comment>
<keyword evidence="8" id="KW-0479">Metal-binding</keyword>
<feature type="transmembrane region" description="Helical" evidence="10">
    <location>
        <begin position="451"/>
        <end position="475"/>
    </location>
</feature>
<feature type="transmembrane region" description="Helical" evidence="10">
    <location>
        <begin position="495"/>
        <end position="515"/>
    </location>
</feature>
<keyword evidence="3" id="KW-0813">Transport</keyword>
<dbReference type="SUPFAM" id="SSF161070">
    <property type="entry name" value="SNF-like"/>
    <property type="match status" value="1"/>
</dbReference>
<evidence type="ECO:0000256" key="1">
    <source>
        <dbReference type="ARBA" id="ARBA00004141"/>
    </source>
</evidence>
<dbReference type="Proteomes" id="UP000283509">
    <property type="component" value="Unassembled WGS sequence"/>
</dbReference>
<feature type="transmembrane region" description="Helical" evidence="10">
    <location>
        <begin position="64"/>
        <end position="84"/>
    </location>
</feature>
<feature type="binding site" evidence="8">
    <location>
        <position position="254"/>
    </location>
    <ligand>
        <name>Na(+)</name>
        <dbReference type="ChEBI" id="CHEBI:29101"/>
        <label>1</label>
    </ligand>
</feature>
<keyword evidence="7 10" id="KW-0472">Membrane</keyword>
<keyword evidence="6 10" id="KW-1133">Transmembrane helix</keyword>
<evidence type="ECO:0000256" key="8">
    <source>
        <dbReference type="PIRSR" id="PIRSR600175-1"/>
    </source>
</evidence>
<dbReference type="OrthoDB" id="6581954at2759"/>
<evidence type="ECO:0000313" key="12">
    <source>
        <dbReference type="Proteomes" id="UP000283509"/>
    </source>
</evidence>
<evidence type="ECO:0000256" key="3">
    <source>
        <dbReference type="ARBA" id="ARBA00022448"/>
    </source>
</evidence>
<keyword evidence="5" id="KW-0769">Symport</keyword>
<feature type="transmembrane region" description="Helical" evidence="10">
    <location>
        <begin position="281"/>
        <end position="303"/>
    </location>
</feature>
<dbReference type="EMBL" id="QCYY01002711">
    <property type="protein sequence ID" value="ROT68176.1"/>
    <property type="molecule type" value="Genomic_DNA"/>
</dbReference>
<reference evidence="11 12" key="1">
    <citation type="submission" date="2018-04" db="EMBL/GenBank/DDBJ databases">
        <authorList>
            <person name="Zhang X."/>
            <person name="Yuan J."/>
            <person name="Li F."/>
            <person name="Xiang J."/>
        </authorList>
    </citation>
    <scope>NUCLEOTIDE SEQUENCE [LARGE SCALE GENOMIC DNA]</scope>
    <source>
        <tissue evidence="11">Muscle</tissue>
    </source>
</reference>
<accession>A0A3R7PEC9</accession>
<dbReference type="PANTHER" id="PTHR11616:SF241">
    <property type="entry name" value="SODIUM- AND CHLORIDE-DEPENDENT GLYCINE TRANSPORTER 2"/>
    <property type="match status" value="1"/>
</dbReference>
<evidence type="ECO:0000256" key="2">
    <source>
        <dbReference type="ARBA" id="ARBA00006459"/>
    </source>
</evidence>
<evidence type="ECO:0000256" key="10">
    <source>
        <dbReference type="SAM" id="Phobius"/>
    </source>
</evidence>
<comment type="caution">
    <text evidence="11">The sequence shown here is derived from an EMBL/GenBank/DDBJ whole genome shotgun (WGS) entry which is preliminary data.</text>
</comment>
<evidence type="ECO:0000256" key="7">
    <source>
        <dbReference type="ARBA" id="ARBA00023136"/>
    </source>
</evidence>
<feature type="disulfide bond" evidence="9">
    <location>
        <begin position="116"/>
        <end position="125"/>
    </location>
</feature>
<dbReference type="PROSITE" id="PS50267">
    <property type="entry name" value="NA_NEUROTRAN_SYMP_3"/>
    <property type="match status" value="1"/>
</dbReference>
<evidence type="ECO:0000256" key="5">
    <source>
        <dbReference type="ARBA" id="ARBA00022847"/>
    </source>
</evidence>
<comment type="subcellular location">
    <subcellularLocation>
        <location evidence="1">Membrane</location>
        <topology evidence="1">Multi-pass membrane protein</topology>
    </subcellularLocation>
</comment>
<dbReference type="PRINTS" id="PR00176">
    <property type="entry name" value="NANEUSMPORT"/>
</dbReference>
<evidence type="ECO:0000256" key="4">
    <source>
        <dbReference type="ARBA" id="ARBA00022692"/>
    </source>
</evidence>
<gene>
    <name evidence="11" type="ORF">C7M84_013713</name>
</gene>
<proteinExistence type="inferred from homology"/>
<dbReference type="AlphaFoldDB" id="A0A3R7PEC9"/>
<feature type="binding site" evidence="8">
    <location>
        <position position="355"/>
    </location>
    <ligand>
        <name>Na(+)</name>
        <dbReference type="ChEBI" id="CHEBI:29101"/>
        <label>1</label>
    </ligand>
</feature>
<keyword evidence="8" id="KW-0915">Sodium</keyword>
<feature type="transmembrane region" description="Helical" evidence="10">
    <location>
        <begin position="243"/>
        <end position="261"/>
    </location>
</feature>
<dbReference type="GO" id="GO:0089718">
    <property type="term" value="P:amino acid import across plasma membrane"/>
    <property type="evidence" value="ECO:0007669"/>
    <property type="project" value="TreeGrafter"/>
</dbReference>